<evidence type="ECO:0000313" key="1">
    <source>
        <dbReference type="EMBL" id="CAA9441349.1"/>
    </source>
</evidence>
<proteinExistence type="predicted"/>
<reference evidence="1" key="1">
    <citation type="submission" date="2020-02" db="EMBL/GenBank/DDBJ databases">
        <authorList>
            <person name="Meier V. D."/>
        </authorList>
    </citation>
    <scope>NUCLEOTIDE SEQUENCE</scope>
    <source>
        <strain evidence="1">AVDCRST_MAG03</strain>
    </source>
</reference>
<gene>
    <name evidence="1" type="ORF">AVDCRST_MAG03-4002</name>
</gene>
<protein>
    <submittedName>
        <fullName evidence="1">Uncharacterized protein</fullName>
    </submittedName>
</protein>
<accession>A0A6J4QI57</accession>
<name>A0A6J4QI57_9ACTN</name>
<dbReference type="EMBL" id="CADCUT010000237">
    <property type="protein sequence ID" value="CAA9441349.1"/>
    <property type="molecule type" value="Genomic_DNA"/>
</dbReference>
<sequence>MKFLDHVAIGARSDAATPLVLQSVLQQFGIRTHLYRFYQTEHVRDFFARKGVPDEVRFTILCAHAGGPNEDPAIHYDLSEQRDGDVTSPYGWEGYDLKISKETIPDLVTNAKGTLLAMGCGAGREPLARAFLKAGYEGYVGATEEYIDGESAFVFTVNLFYHLMAEERDFHWKKYTMAEAVERAAQTDPDFDVGTRPYRYWSPQDLGLTAGAKPIERRA</sequence>
<organism evidence="1">
    <name type="scientific">uncultured Rubrobacteraceae bacterium</name>
    <dbReference type="NCBI Taxonomy" id="349277"/>
    <lineage>
        <taxon>Bacteria</taxon>
        <taxon>Bacillati</taxon>
        <taxon>Actinomycetota</taxon>
        <taxon>Rubrobacteria</taxon>
        <taxon>Rubrobacterales</taxon>
        <taxon>Rubrobacteraceae</taxon>
        <taxon>environmental samples</taxon>
    </lineage>
</organism>
<dbReference type="AlphaFoldDB" id="A0A6J4QI57"/>